<protein>
    <submittedName>
        <fullName evidence="2">Uncharacterized protein</fullName>
    </submittedName>
</protein>
<accession>A0A0D7B4F8</accession>
<gene>
    <name evidence="2" type="ORF">CYLTODRAFT_61603</name>
</gene>
<evidence type="ECO:0000256" key="1">
    <source>
        <dbReference type="SAM" id="MobiDB-lite"/>
    </source>
</evidence>
<feature type="region of interest" description="Disordered" evidence="1">
    <location>
        <begin position="98"/>
        <end position="118"/>
    </location>
</feature>
<feature type="compositionally biased region" description="Polar residues" evidence="1">
    <location>
        <begin position="53"/>
        <end position="62"/>
    </location>
</feature>
<dbReference type="Proteomes" id="UP000054007">
    <property type="component" value="Unassembled WGS sequence"/>
</dbReference>
<dbReference type="EMBL" id="KN880589">
    <property type="protein sequence ID" value="KIY65453.1"/>
    <property type="molecule type" value="Genomic_DNA"/>
</dbReference>
<proteinExistence type="predicted"/>
<feature type="region of interest" description="Disordered" evidence="1">
    <location>
        <begin position="31"/>
        <end position="73"/>
    </location>
</feature>
<evidence type="ECO:0000313" key="3">
    <source>
        <dbReference type="Proteomes" id="UP000054007"/>
    </source>
</evidence>
<keyword evidence="3" id="KW-1185">Reference proteome</keyword>
<feature type="compositionally biased region" description="Low complexity" evidence="1">
    <location>
        <begin position="109"/>
        <end position="118"/>
    </location>
</feature>
<evidence type="ECO:0000313" key="2">
    <source>
        <dbReference type="EMBL" id="KIY65453.1"/>
    </source>
</evidence>
<sequence length="223" mass="24901">MECEQPGVHWRGAKCRLCALRRVRCEYVVSETENGGTEQRGQDMDEEEDNIHSQESGLQGEQETPERRTSPITMSLVAQKVSMLEERSLTDIQQAPFLPESQHSPEPDPSSCSAAPPSRAETVTLDDMKIDLAAFASGDVAQLRLEILRLGLVAKRHCNAKEAELQTATRTLRAKEAQFEDVRGAVIGLSKIVQSKDRDMQELVVALEGVIESWRARRETNSR</sequence>
<organism evidence="2 3">
    <name type="scientific">Cylindrobasidium torrendii FP15055 ss-10</name>
    <dbReference type="NCBI Taxonomy" id="1314674"/>
    <lineage>
        <taxon>Eukaryota</taxon>
        <taxon>Fungi</taxon>
        <taxon>Dikarya</taxon>
        <taxon>Basidiomycota</taxon>
        <taxon>Agaricomycotina</taxon>
        <taxon>Agaricomycetes</taxon>
        <taxon>Agaricomycetidae</taxon>
        <taxon>Agaricales</taxon>
        <taxon>Marasmiineae</taxon>
        <taxon>Physalacriaceae</taxon>
        <taxon>Cylindrobasidium</taxon>
    </lineage>
</organism>
<reference evidence="2 3" key="1">
    <citation type="journal article" date="2015" name="Fungal Genet. Biol.">
        <title>Evolution of novel wood decay mechanisms in Agaricales revealed by the genome sequences of Fistulina hepatica and Cylindrobasidium torrendii.</title>
        <authorList>
            <person name="Floudas D."/>
            <person name="Held B.W."/>
            <person name="Riley R."/>
            <person name="Nagy L.G."/>
            <person name="Koehler G."/>
            <person name="Ransdell A.S."/>
            <person name="Younus H."/>
            <person name="Chow J."/>
            <person name="Chiniquy J."/>
            <person name="Lipzen A."/>
            <person name="Tritt A."/>
            <person name="Sun H."/>
            <person name="Haridas S."/>
            <person name="LaButti K."/>
            <person name="Ohm R.A."/>
            <person name="Kues U."/>
            <person name="Blanchette R.A."/>
            <person name="Grigoriev I.V."/>
            <person name="Minto R.E."/>
            <person name="Hibbett D.S."/>
        </authorList>
    </citation>
    <scope>NUCLEOTIDE SEQUENCE [LARGE SCALE GENOMIC DNA]</scope>
    <source>
        <strain evidence="2 3">FP15055 ss-10</strain>
    </source>
</reference>
<dbReference type="AlphaFoldDB" id="A0A0D7B4F8"/>
<name>A0A0D7B4F8_9AGAR</name>